<dbReference type="Proteomes" id="UP000661507">
    <property type="component" value="Unassembled WGS sequence"/>
</dbReference>
<dbReference type="Gene3D" id="3.40.190.10">
    <property type="entry name" value="Periplasmic binding protein-like II"/>
    <property type="match status" value="1"/>
</dbReference>
<protein>
    <recommendedName>
        <fullName evidence="5">Tripartite tricarboxylate transporter substrate binding protein</fullName>
    </recommendedName>
</protein>
<organism evidence="3 4">
    <name type="scientific">Neoroseomonas lacus</name>
    <dbReference type="NCBI Taxonomy" id="287609"/>
    <lineage>
        <taxon>Bacteria</taxon>
        <taxon>Pseudomonadati</taxon>
        <taxon>Pseudomonadota</taxon>
        <taxon>Alphaproteobacteria</taxon>
        <taxon>Acetobacterales</taxon>
        <taxon>Acetobacteraceae</taxon>
        <taxon>Neoroseomonas</taxon>
    </lineage>
</organism>
<sequence>MLRRRALLAAPALLLAPAARAQQRPLRIITPFATGGATDALARITGTRITALTGQAVVVEARPGAGGDLAMQAGAAAEPDGHTLILGSDSSMVRNPMLRPTIPYDPARDFAPIARLVISWYAIVVHASVPATTVAEFIAWARAHPGVANFGSAGPGTLAHVIGEMMRQGEGIDMQHIPFRGASQALQELVAGRLQFYAVSAGGLLPLLREGSVRVLAVTGPVRQPSLPGVPTMIEAGYPAYDHSAFYSLSAPARVSPAFIDQTGALLGTIMAEPVTAERLQALAFDPAFLGPEAFRAFLAAERLRWRDIIARTGLRLEG</sequence>
<keyword evidence="2" id="KW-0732">Signal</keyword>
<evidence type="ECO:0000313" key="4">
    <source>
        <dbReference type="Proteomes" id="UP000661507"/>
    </source>
</evidence>
<comment type="caution">
    <text evidence="3">The sequence shown here is derived from an EMBL/GenBank/DDBJ whole genome shotgun (WGS) entry which is preliminary data.</text>
</comment>
<dbReference type="RefSeq" id="WP_188969719.1">
    <property type="nucleotide sequence ID" value="NZ_BMKW01000009.1"/>
</dbReference>
<dbReference type="Gene3D" id="3.40.190.150">
    <property type="entry name" value="Bordetella uptake gene, domain 1"/>
    <property type="match status" value="1"/>
</dbReference>
<dbReference type="InterPro" id="IPR042100">
    <property type="entry name" value="Bug_dom1"/>
</dbReference>
<evidence type="ECO:0008006" key="5">
    <source>
        <dbReference type="Google" id="ProtNLM"/>
    </source>
</evidence>
<dbReference type="PANTHER" id="PTHR42928">
    <property type="entry name" value="TRICARBOXYLATE-BINDING PROTEIN"/>
    <property type="match status" value="1"/>
</dbReference>
<keyword evidence="4" id="KW-1185">Reference proteome</keyword>
<proteinExistence type="inferred from homology"/>
<reference evidence="3" key="2">
    <citation type="submission" date="2020-09" db="EMBL/GenBank/DDBJ databases">
        <authorList>
            <person name="Sun Q."/>
            <person name="Zhou Y."/>
        </authorList>
    </citation>
    <scope>NUCLEOTIDE SEQUENCE</scope>
    <source>
        <strain evidence="3">CGMCC 1.3617</strain>
    </source>
</reference>
<comment type="similarity">
    <text evidence="1">Belongs to the UPF0065 (bug) family.</text>
</comment>
<evidence type="ECO:0000256" key="1">
    <source>
        <dbReference type="ARBA" id="ARBA00006987"/>
    </source>
</evidence>
<feature type="signal peptide" evidence="2">
    <location>
        <begin position="1"/>
        <end position="21"/>
    </location>
</feature>
<feature type="chain" id="PRO_5037553512" description="Tripartite tricarboxylate transporter substrate binding protein" evidence="2">
    <location>
        <begin position="22"/>
        <end position="319"/>
    </location>
</feature>
<dbReference type="AlphaFoldDB" id="A0A917KU29"/>
<dbReference type="PIRSF" id="PIRSF017082">
    <property type="entry name" value="YflP"/>
    <property type="match status" value="1"/>
</dbReference>
<dbReference type="SUPFAM" id="SSF53850">
    <property type="entry name" value="Periplasmic binding protein-like II"/>
    <property type="match status" value="1"/>
</dbReference>
<gene>
    <name evidence="3" type="ORF">GCM10011320_38930</name>
</gene>
<dbReference type="InterPro" id="IPR005064">
    <property type="entry name" value="BUG"/>
</dbReference>
<dbReference type="CDD" id="cd07012">
    <property type="entry name" value="PBP2_Bug_TTT"/>
    <property type="match status" value="1"/>
</dbReference>
<dbReference type="EMBL" id="BMKW01000009">
    <property type="protein sequence ID" value="GGJ27854.1"/>
    <property type="molecule type" value="Genomic_DNA"/>
</dbReference>
<reference evidence="3" key="1">
    <citation type="journal article" date="2014" name="Int. J. Syst. Evol. Microbiol.">
        <title>Complete genome sequence of Corynebacterium casei LMG S-19264T (=DSM 44701T), isolated from a smear-ripened cheese.</title>
        <authorList>
            <consortium name="US DOE Joint Genome Institute (JGI-PGF)"/>
            <person name="Walter F."/>
            <person name="Albersmeier A."/>
            <person name="Kalinowski J."/>
            <person name="Ruckert C."/>
        </authorList>
    </citation>
    <scope>NUCLEOTIDE SEQUENCE</scope>
    <source>
        <strain evidence="3">CGMCC 1.3617</strain>
    </source>
</reference>
<evidence type="ECO:0000256" key="2">
    <source>
        <dbReference type="SAM" id="SignalP"/>
    </source>
</evidence>
<name>A0A917KU29_9PROT</name>
<evidence type="ECO:0000313" key="3">
    <source>
        <dbReference type="EMBL" id="GGJ27854.1"/>
    </source>
</evidence>
<dbReference type="Pfam" id="PF03401">
    <property type="entry name" value="TctC"/>
    <property type="match status" value="1"/>
</dbReference>
<accession>A0A917KU29</accession>
<dbReference type="PANTHER" id="PTHR42928:SF5">
    <property type="entry name" value="BLR1237 PROTEIN"/>
    <property type="match status" value="1"/>
</dbReference>